<dbReference type="HOGENOM" id="CLU_1978921_0_0_6"/>
<dbReference type="GO" id="GO:0008270">
    <property type="term" value="F:zinc ion binding"/>
    <property type="evidence" value="ECO:0007669"/>
    <property type="project" value="InterPro"/>
</dbReference>
<evidence type="ECO:0000313" key="2">
    <source>
        <dbReference type="Proteomes" id="UP000009144"/>
    </source>
</evidence>
<dbReference type="PATRIC" id="fig|754476.3.peg.2690"/>
<organism evidence="1 2">
    <name type="scientific">Methylophaga nitratireducenticrescens</name>
    <dbReference type="NCBI Taxonomy" id="754476"/>
    <lineage>
        <taxon>Bacteria</taxon>
        <taxon>Pseudomonadati</taxon>
        <taxon>Pseudomonadota</taxon>
        <taxon>Gammaproteobacteria</taxon>
        <taxon>Thiotrichales</taxon>
        <taxon>Piscirickettsiaceae</taxon>
        <taxon>Methylophaga</taxon>
    </lineage>
</organism>
<dbReference type="SUPFAM" id="SSF51569">
    <property type="entry name" value="Aldolase"/>
    <property type="match status" value="1"/>
</dbReference>
<dbReference type="AlphaFoldDB" id="I1XMA9"/>
<dbReference type="Proteomes" id="UP000009144">
    <property type="component" value="Chromosome"/>
</dbReference>
<accession>I1XMA9</accession>
<dbReference type="PANTHER" id="PTHR30304">
    <property type="entry name" value="D-TAGATOSE-1,6-BISPHOSPHATE ALDOLASE"/>
    <property type="match status" value="1"/>
</dbReference>
<evidence type="ECO:0000313" key="1">
    <source>
        <dbReference type="EMBL" id="AFI85528.1"/>
    </source>
</evidence>
<dbReference type="InterPro" id="IPR013785">
    <property type="entry name" value="Aldolase_TIM"/>
</dbReference>
<dbReference type="KEGG" id="mej:Q7A_2742"/>
<dbReference type="PANTHER" id="PTHR30304:SF0">
    <property type="entry name" value="D-TAGATOSE-1,6-BISPHOSPHATE ALDOLASE SUBUNIT GATY-RELATED"/>
    <property type="match status" value="1"/>
</dbReference>
<dbReference type="GO" id="GO:0005975">
    <property type="term" value="P:carbohydrate metabolic process"/>
    <property type="evidence" value="ECO:0007669"/>
    <property type="project" value="InterPro"/>
</dbReference>
<reference evidence="1 2" key="2">
    <citation type="journal article" date="2013" name="Int. J. Syst. Evol. Microbiol.">
        <title>Methylophaga nitratireducenticrescens sp. nov. and Methylophaga frappieri sp. nov., isolated from the biofilm of the methanol-fed denitrification system treating the seawater at the Montreal Biodome.</title>
        <authorList>
            <person name="Villeneuve C."/>
            <person name="Martineau C."/>
            <person name="Mauffrey F."/>
            <person name="Villemur R."/>
        </authorList>
    </citation>
    <scope>NUCLEOTIDE SEQUENCE [LARGE SCALE GENOMIC DNA]</scope>
    <source>
        <strain evidence="1 2">JAM1</strain>
    </source>
</reference>
<reference evidence="1 2" key="1">
    <citation type="journal article" date="2012" name="J. Bacteriol.">
        <title>Complete genome sequences of Methylophaga sp. strain JAM1 and Methylophaga sp. strain JAM7.</title>
        <authorList>
            <person name="Villeneuve C."/>
            <person name="Martineau C."/>
            <person name="Mauffrey F."/>
            <person name="Villemur R."/>
        </authorList>
    </citation>
    <scope>NUCLEOTIDE SEQUENCE [LARGE SCALE GENOMIC DNA]</scope>
    <source>
        <strain evidence="1 2">JAM1</strain>
    </source>
</reference>
<keyword evidence="2" id="KW-1185">Reference proteome</keyword>
<dbReference type="InterPro" id="IPR050246">
    <property type="entry name" value="Class_II_FBP_aldolase"/>
</dbReference>
<dbReference type="Pfam" id="PF01116">
    <property type="entry name" value="F_bP_aldolase"/>
    <property type="match status" value="1"/>
</dbReference>
<dbReference type="PROSITE" id="PS00602">
    <property type="entry name" value="ALDOLASE_CLASS_II_1"/>
    <property type="match status" value="1"/>
</dbReference>
<keyword evidence="1" id="KW-0456">Lyase</keyword>
<protein>
    <submittedName>
        <fullName evidence="1">Fructose-bisphosphate aldolase class II</fullName>
        <ecNumber evidence="1">4.1.2.13</ecNumber>
    </submittedName>
</protein>
<sequence length="126" mass="14025">MELQIERMNILALLTLRQLLDYAAEHDFVVPSFKVNNLEQMQAADAGDSPVIKQGSASGRNVAGKSFLRQLFLASIKRYLHIPVVMHRDHGASPAVCVRTIQSGFSSLMMDGQCLKINKYTRGDYA</sequence>
<dbReference type="Gene3D" id="3.20.20.70">
    <property type="entry name" value="Aldolase class I"/>
    <property type="match status" value="1"/>
</dbReference>
<proteinExistence type="predicted"/>
<gene>
    <name evidence="1" type="ordered locus">Q7A_2742</name>
</gene>
<dbReference type="GO" id="GO:0004332">
    <property type="term" value="F:fructose-bisphosphate aldolase activity"/>
    <property type="evidence" value="ECO:0007669"/>
    <property type="project" value="UniProtKB-EC"/>
</dbReference>
<dbReference type="InterPro" id="IPR000771">
    <property type="entry name" value="FBA_II"/>
</dbReference>
<name>I1XMA9_METNJ</name>
<dbReference type="EMBL" id="CP003390">
    <property type="protein sequence ID" value="AFI85528.1"/>
    <property type="molecule type" value="Genomic_DNA"/>
</dbReference>
<dbReference type="eggNOG" id="COG0191">
    <property type="taxonomic scope" value="Bacteria"/>
</dbReference>
<dbReference type="EC" id="4.1.2.13" evidence="1"/>
<dbReference type="STRING" id="754476.Q7A_2742"/>